<evidence type="ECO:0008006" key="3">
    <source>
        <dbReference type="Google" id="ProtNLM"/>
    </source>
</evidence>
<evidence type="ECO:0000313" key="2">
    <source>
        <dbReference type="Proteomes" id="UP000005239"/>
    </source>
</evidence>
<name>A0A8R1U5S1_PRIPA</name>
<gene>
    <name evidence="1" type="primary">WBGene00094229</name>
</gene>
<protein>
    <recommendedName>
        <fullName evidence="3">F-box domain-containing protein</fullName>
    </recommendedName>
</protein>
<evidence type="ECO:0000313" key="1">
    <source>
        <dbReference type="EnsemblMetazoa" id="PPA04675.1"/>
    </source>
</evidence>
<organism evidence="1 2">
    <name type="scientific">Pristionchus pacificus</name>
    <name type="common">Parasitic nematode worm</name>
    <dbReference type="NCBI Taxonomy" id="54126"/>
    <lineage>
        <taxon>Eukaryota</taxon>
        <taxon>Metazoa</taxon>
        <taxon>Ecdysozoa</taxon>
        <taxon>Nematoda</taxon>
        <taxon>Chromadorea</taxon>
        <taxon>Rhabditida</taxon>
        <taxon>Rhabditina</taxon>
        <taxon>Diplogasteromorpha</taxon>
        <taxon>Diplogasteroidea</taxon>
        <taxon>Neodiplogasteridae</taxon>
        <taxon>Pristionchus</taxon>
    </lineage>
</organism>
<dbReference type="Proteomes" id="UP000005239">
    <property type="component" value="Unassembled WGS sequence"/>
</dbReference>
<dbReference type="EnsemblMetazoa" id="PPA04675.1">
    <property type="protein sequence ID" value="PPA04675.1"/>
    <property type="gene ID" value="WBGene00094229"/>
</dbReference>
<sequence>MDILALPDVFLRMLMTTMTIKDRLRLRQTCNASDQLVANKDAGAYDRGEIVFYDDPNGNDSMLLLKIGGEHGVEATDEEFVVAIVLIHRLWSRISFEEFRIELSDHDDPSDYVKWSVEKFEIKLFQFRVSYEPQLHSILQIISDHPSSQYTMIVCSDIFPQQKHF</sequence>
<reference evidence="2" key="1">
    <citation type="journal article" date="2008" name="Nat. Genet.">
        <title>The Pristionchus pacificus genome provides a unique perspective on nematode lifestyle and parasitism.</title>
        <authorList>
            <person name="Dieterich C."/>
            <person name="Clifton S.W."/>
            <person name="Schuster L.N."/>
            <person name="Chinwalla A."/>
            <person name="Delehaunty K."/>
            <person name="Dinkelacker I."/>
            <person name="Fulton L."/>
            <person name="Fulton R."/>
            <person name="Godfrey J."/>
            <person name="Minx P."/>
            <person name="Mitreva M."/>
            <person name="Roeseler W."/>
            <person name="Tian H."/>
            <person name="Witte H."/>
            <person name="Yang S.P."/>
            <person name="Wilson R.K."/>
            <person name="Sommer R.J."/>
        </authorList>
    </citation>
    <scope>NUCLEOTIDE SEQUENCE [LARGE SCALE GENOMIC DNA]</scope>
    <source>
        <strain evidence="2">PS312</strain>
    </source>
</reference>
<accession>A0A8R1U5S1</accession>
<proteinExistence type="predicted"/>
<dbReference type="AlphaFoldDB" id="A0A8R1U5S1"/>
<keyword evidence="2" id="KW-1185">Reference proteome</keyword>
<reference evidence="1" key="2">
    <citation type="submission" date="2022-06" db="UniProtKB">
        <authorList>
            <consortium name="EnsemblMetazoa"/>
        </authorList>
    </citation>
    <scope>IDENTIFICATION</scope>
    <source>
        <strain evidence="1">PS312</strain>
    </source>
</reference>